<evidence type="ECO:0000256" key="1">
    <source>
        <dbReference type="ARBA" id="ARBA00006336"/>
    </source>
</evidence>
<reference evidence="10" key="1">
    <citation type="submission" date="2025-08" db="UniProtKB">
        <authorList>
            <consortium name="RefSeq"/>
        </authorList>
    </citation>
    <scope>IDENTIFICATION</scope>
</reference>
<dbReference type="GO" id="GO:0046872">
    <property type="term" value="F:metal ion binding"/>
    <property type="evidence" value="ECO:0007669"/>
    <property type="project" value="UniProtKB-KW"/>
</dbReference>
<dbReference type="Proteomes" id="UP001165740">
    <property type="component" value="Chromosome 16"/>
</dbReference>
<evidence type="ECO:0000256" key="3">
    <source>
        <dbReference type="ARBA" id="ARBA00022723"/>
    </source>
</evidence>
<sequence length="332" mass="36442">MLGGGVYTRHQSKLKLSFRLSVLWPLSDIMWPDFVCVVCLIIVHFQPTQAANTQTVSAFVIIDVQECFLEGGNLAVKDGNAVIEVINRIREKWQRFFTLTVLTKDWHCKEHVSFASSHSSRKPFEDVELNYTLKGELCSEAGGTVPGTVDCKGPTKTVAQKLWPDHCIANVTSGGTSSNLAKGLKTYDTDIVVIKGDNCQRDSYSAFWDNGNFSSTALHGTLKSYGVTTVYMVGLALDYCVFESAKDAKHLGYNTFVIRDATRPVDNTTGDSAVSTMLRAGVNVITSQQLDKLMEPSRAGNAQVRLIPDTMLLFIANVMVVVTAHSSASRSR</sequence>
<comment type="similarity">
    <text evidence="1">Belongs to the isochorismatase family.</text>
</comment>
<dbReference type="GeneID" id="129923244"/>
<keyword evidence="9" id="KW-1185">Reference proteome</keyword>
<dbReference type="InterPro" id="IPR052347">
    <property type="entry name" value="Isochorismatase_Nicotinamidase"/>
</dbReference>
<gene>
    <name evidence="10" type="primary">LOC129923244</name>
</gene>
<dbReference type="PANTHER" id="PTHR11080:SF2">
    <property type="entry name" value="LD05707P"/>
    <property type="match status" value="1"/>
</dbReference>
<dbReference type="GO" id="GO:0019363">
    <property type="term" value="P:pyridine nucleotide biosynthetic process"/>
    <property type="evidence" value="ECO:0007669"/>
    <property type="project" value="UniProtKB-KW"/>
</dbReference>
<evidence type="ECO:0000259" key="8">
    <source>
        <dbReference type="Pfam" id="PF00857"/>
    </source>
</evidence>
<evidence type="ECO:0000256" key="2">
    <source>
        <dbReference type="ARBA" id="ARBA00022642"/>
    </source>
</evidence>
<keyword evidence="4" id="KW-0378">Hydrolase</keyword>
<dbReference type="InterPro" id="IPR000868">
    <property type="entry name" value="Isochorismatase-like_dom"/>
</dbReference>
<name>A0A9W2Z2X8_BIOGL</name>
<keyword evidence="2" id="KW-0662">Pyridine nucleotide biosynthesis</keyword>
<accession>A0A9W2Z2X8</accession>
<evidence type="ECO:0000313" key="10">
    <source>
        <dbReference type="RefSeq" id="XP_055869355.1"/>
    </source>
</evidence>
<comment type="pathway">
    <text evidence="5">Cofactor biosynthesis; nicotinate biosynthesis; nicotinate from nicotinamide: step 1/1.</text>
</comment>
<evidence type="ECO:0000256" key="5">
    <source>
        <dbReference type="ARBA" id="ARBA00037900"/>
    </source>
</evidence>
<dbReference type="InterPro" id="IPR036380">
    <property type="entry name" value="Isochorismatase-like_sf"/>
</dbReference>
<evidence type="ECO:0000256" key="4">
    <source>
        <dbReference type="ARBA" id="ARBA00022801"/>
    </source>
</evidence>
<evidence type="ECO:0000256" key="7">
    <source>
        <dbReference type="ARBA" id="ARBA00043224"/>
    </source>
</evidence>
<dbReference type="EC" id="3.5.1.19" evidence="6"/>
<organism evidence="9 10">
    <name type="scientific">Biomphalaria glabrata</name>
    <name type="common">Bloodfluke planorb</name>
    <name type="synonym">Freshwater snail</name>
    <dbReference type="NCBI Taxonomy" id="6526"/>
    <lineage>
        <taxon>Eukaryota</taxon>
        <taxon>Metazoa</taxon>
        <taxon>Spiralia</taxon>
        <taxon>Lophotrochozoa</taxon>
        <taxon>Mollusca</taxon>
        <taxon>Gastropoda</taxon>
        <taxon>Heterobranchia</taxon>
        <taxon>Euthyneura</taxon>
        <taxon>Panpulmonata</taxon>
        <taxon>Hygrophila</taxon>
        <taxon>Lymnaeoidea</taxon>
        <taxon>Planorbidae</taxon>
        <taxon>Biomphalaria</taxon>
    </lineage>
</organism>
<evidence type="ECO:0000313" key="9">
    <source>
        <dbReference type="Proteomes" id="UP001165740"/>
    </source>
</evidence>
<protein>
    <recommendedName>
        <fullName evidence="6">nicotinamidase</fullName>
        <ecNumber evidence="6">3.5.1.19</ecNumber>
    </recommendedName>
    <alternativeName>
        <fullName evidence="7">Nicotinamide deamidase</fullName>
    </alternativeName>
</protein>
<keyword evidence="3" id="KW-0479">Metal-binding</keyword>
<dbReference type="Gene3D" id="3.40.50.850">
    <property type="entry name" value="Isochorismatase-like"/>
    <property type="match status" value="1"/>
</dbReference>
<dbReference type="OMA" id="DHEWPFI"/>
<dbReference type="AlphaFoldDB" id="A0A9W2Z2X8"/>
<evidence type="ECO:0000256" key="6">
    <source>
        <dbReference type="ARBA" id="ARBA00039017"/>
    </source>
</evidence>
<dbReference type="RefSeq" id="XP_055869355.1">
    <property type="nucleotide sequence ID" value="XM_056013380.1"/>
</dbReference>
<dbReference type="OrthoDB" id="167809at2759"/>
<dbReference type="PANTHER" id="PTHR11080">
    <property type="entry name" value="PYRAZINAMIDASE/NICOTINAMIDASE"/>
    <property type="match status" value="1"/>
</dbReference>
<dbReference type="SUPFAM" id="SSF52499">
    <property type="entry name" value="Isochorismatase-like hydrolases"/>
    <property type="match status" value="1"/>
</dbReference>
<dbReference type="GO" id="GO:0008936">
    <property type="term" value="F:nicotinamidase activity"/>
    <property type="evidence" value="ECO:0007669"/>
    <property type="project" value="UniProtKB-EC"/>
</dbReference>
<feature type="domain" description="Isochorismatase-like" evidence="8">
    <location>
        <begin position="57"/>
        <end position="289"/>
    </location>
</feature>
<proteinExistence type="inferred from homology"/>
<dbReference type="Pfam" id="PF00857">
    <property type="entry name" value="Isochorismatase"/>
    <property type="match status" value="1"/>
</dbReference>